<sequence>MPCLYLHPFCSQQAPCGESLSTFKMKERNRREGSRPNPFTVLHQRLLLRSITGKEEANKVAAYETPLRHLNAHGDVYEQRKMVDGLCASLAPPISALKKLRVYSQAANYVGTKWSQKAIAMLHGHFKQPLTLNRIGAEESSGIPDGKSKLSHPHLHFPLDQRPSGHNALPPFHRHYYNMAACMKPLMHSGGQLYYPALTKAFEIAASMHHIGDGGRQSVANKCEDTGDPQWARRREGKGLGEGERSYWSTEARVGDILQRLPPSDWL</sequence>
<name>A0ABR4Q2J8_9CEST</name>
<reference evidence="2 3" key="1">
    <citation type="journal article" date="2022" name="Front. Cell. Infect. Microbiol.">
        <title>The Genomes of Two Strains of Taenia crassiceps the Animal Model for the Study of Human Cysticercosis.</title>
        <authorList>
            <person name="Bobes R.J."/>
            <person name="Estrada K."/>
            <person name="Rios-Valencia D.G."/>
            <person name="Calderon-Gallegos A."/>
            <person name="de la Torre P."/>
            <person name="Carrero J.C."/>
            <person name="Sanchez-Flores A."/>
            <person name="Laclette J.P."/>
        </authorList>
    </citation>
    <scope>NUCLEOTIDE SEQUENCE [LARGE SCALE GENOMIC DNA]</scope>
    <source>
        <strain evidence="2">WFUcys</strain>
    </source>
</reference>
<feature type="compositionally biased region" description="Basic and acidic residues" evidence="1">
    <location>
        <begin position="231"/>
        <end position="243"/>
    </location>
</feature>
<protein>
    <submittedName>
        <fullName evidence="2">Uncharacterized protein</fullName>
    </submittedName>
</protein>
<dbReference type="Proteomes" id="UP001651158">
    <property type="component" value="Unassembled WGS sequence"/>
</dbReference>
<evidence type="ECO:0000313" key="3">
    <source>
        <dbReference type="Proteomes" id="UP001651158"/>
    </source>
</evidence>
<accession>A0ABR4Q2J8</accession>
<keyword evidence="3" id="KW-1185">Reference proteome</keyword>
<proteinExistence type="predicted"/>
<evidence type="ECO:0000313" key="2">
    <source>
        <dbReference type="EMBL" id="KAL5103893.1"/>
    </source>
</evidence>
<organism evidence="2 3">
    <name type="scientific">Taenia crassiceps</name>
    <dbReference type="NCBI Taxonomy" id="6207"/>
    <lineage>
        <taxon>Eukaryota</taxon>
        <taxon>Metazoa</taxon>
        <taxon>Spiralia</taxon>
        <taxon>Lophotrochozoa</taxon>
        <taxon>Platyhelminthes</taxon>
        <taxon>Cestoda</taxon>
        <taxon>Eucestoda</taxon>
        <taxon>Cyclophyllidea</taxon>
        <taxon>Taeniidae</taxon>
        <taxon>Taenia</taxon>
    </lineage>
</organism>
<dbReference type="EMBL" id="JAKROA010000015">
    <property type="protein sequence ID" value="KAL5103893.1"/>
    <property type="molecule type" value="Genomic_DNA"/>
</dbReference>
<feature type="region of interest" description="Disordered" evidence="1">
    <location>
        <begin position="217"/>
        <end position="243"/>
    </location>
</feature>
<gene>
    <name evidence="2" type="ORF">TcWFU_004425</name>
</gene>
<comment type="caution">
    <text evidence="2">The sequence shown here is derived from an EMBL/GenBank/DDBJ whole genome shotgun (WGS) entry which is preliminary data.</text>
</comment>
<evidence type="ECO:0000256" key="1">
    <source>
        <dbReference type="SAM" id="MobiDB-lite"/>
    </source>
</evidence>